<feature type="compositionally biased region" description="Low complexity" evidence="18">
    <location>
        <begin position="401"/>
        <end position="413"/>
    </location>
</feature>
<dbReference type="Gene3D" id="1.10.238.10">
    <property type="entry name" value="EF-hand"/>
    <property type="match status" value="2"/>
</dbReference>
<dbReference type="GO" id="GO:0006897">
    <property type="term" value="P:endocytosis"/>
    <property type="evidence" value="ECO:0007669"/>
    <property type="project" value="UniProtKB-KW"/>
</dbReference>
<feature type="compositionally biased region" description="Polar residues" evidence="18">
    <location>
        <begin position="1362"/>
        <end position="1371"/>
    </location>
</feature>
<feature type="compositionally biased region" description="Polar residues" evidence="18">
    <location>
        <begin position="1176"/>
        <end position="1187"/>
    </location>
</feature>
<keyword evidence="8" id="KW-1003">Cell membrane</keyword>
<evidence type="ECO:0000256" key="18">
    <source>
        <dbReference type="SAM" id="MobiDB-lite"/>
    </source>
</evidence>
<feature type="region of interest" description="Disordered" evidence="18">
    <location>
        <begin position="650"/>
        <end position="708"/>
    </location>
</feature>
<dbReference type="CDD" id="cd00052">
    <property type="entry name" value="EH"/>
    <property type="match status" value="2"/>
</dbReference>
<feature type="compositionally biased region" description="Polar residues" evidence="18">
    <location>
        <begin position="240"/>
        <end position="280"/>
    </location>
</feature>
<dbReference type="HOGENOM" id="CLU_001619_0_0_1"/>
<feature type="compositionally biased region" description="Polar residues" evidence="18">
    <location>
        <begin position="955"/>
        <end position="970"/>
    </location>
</feature>
<feature type="region of interest" description="Disordered" evidence="18">
    <location>
        <begin position="379"/>
        <end position="416"/>
    </location>
</feature>
<dbReference type="PROSITE" id="PS51082">
    <property type="entry name" value="WH2"/>
    <property type="match status" value="1"/>
</dbReference>
<evidence type="ECO:0000256" key="16">
    <source>
        <dbReference type="ARBA" id="ARBA00023212"/>
    </source>
</evidence>
<evidence type="ECO:0000256" key="7">
    <source>
        <dbReference type="ARBA" id="ARBA00020728"/>
    </source>
</evidence>
<dbReference type="eggNOG" id="KOG0998">
    <property type="taxonomic scope" value="Eukaryota"/>
</dbReference>
<dbReference type="GO" id="GO:0003779">
    <property type="term" value="F:actin binding"/>
    <property type="evidence" value="ECO:0007669"/>
    <property type="project" value="UniProtKB-KW"/>
</dbReference>
<feature type="compositionally biased region" description="Basic and acidic residues" evidence="18">
    <location>
        <begin position="694"/>
        <end position="708"/>
    </location>
</feature>
<dbReference type="OMA" id="MTGNMNN"/>
<feature type="compositionally biased region" description="Polar residues" evidence="18">
    <location>
        <begin position="1208"/>
        <end position="1219"/>
    </location>
</feature>
<keyword evidence="15" id="KW-0009">Actin-binding</keyword>
<feature type="region of interest" description="Disordered" evidence="18">
    <location>
        <begin position="1"/>
        <end position="50"/>
    </location>
</feature>
<evidence type="ECO:0000256" key="17">
    <source>
        <dbReference type="ARBA" id="ARBA00025194"/>
    </source>
</evidence>
<dbReference type="SMART" id="SM00054">
    <property type="entry name" value="EFh"/>
    <property type="match status" value="2"/>
</dbReference>
<feature type="compositionally biased region" description="Acidic residues" evidence="18">
    <location>
        <begin position="1294"/>
        <end position="1306"/>
    </location>
</feature>
<dbReference type="InterPro" id="IPR011992">
    <property type="entry name" value="EF-hand-dom_pair"/>
</dbReference>
<evidence type="ECO:0000256" key="8">
    <source>
        <dbReference type="ARBA" id="ARBA00022475"/>
    </source>
</evidence>
<evidence type="ECO:0000256" key="15">
    <source>
        <dbReference type="ARBA" id="ARBA00023203"/>
    </source>
</evidence>
<feature type="compositionally biased region" description="Polar residues" evidence="18">
    <location>
        <begin position="31"/>
        <end position="50"/>
    </location>
</feature>
<dbReference type="InParanoid" id="G8YP03"/>
<dbReference type="PROSITE" id="PS50222">
    <property type="entry name" value="EF_HAND_2"/>
    <property type="match status" value="1"/>
</dbReference>
<dbReference type="PANTHER" id="PTHR11216">
    <property type="entry name" value="EH DOMAIN"/>
    <property type="match status" value="1"/>
</dbReference>
<keyword evidence="13" id="KW-0175">Coiled coil</keyword>
<name>G8YP03_PICSO</name>
<keyword evidence="23" id="KW-1185">Reference proteome</keyword>
<feature type="region of interest" description="Disordered" evidence="18">
    <location>
        <begin position="823"/>
        <end position="842"/>
    </location>
</feature>
<keyword evidence="16" id="KW-0206">Cytoskeleton</keyword>
<feature type="compositionally biased region" description="Acidic residues" evidence="18">
    <location>
        <begin position="1104"/>
        <end position="1115"/>
    </location>
</feature>
<gene>
    <name evidence="22" type="primary">Piso0_001753</name>
    <name evidence="22" type="ORF">GNLVRS01_PISO0E11928g</name>
</gene>
<feature type="compositionally biased region" description="Basic and acidic residues" evidence="18">
    <location>
        <begin position="1034"/>
        <end position="1051"/>
    </location>
</feature>
<feature type="compositionally biased region" description="Basic and acidic residues" evidence="18">
    <location>
        <begin position="670"/>
        <end position="679"/>
    </location>
</feature>
<dbReference type="SMART" id="SM00027">
    <property type="entry name" value="EH"/>
    <property type="match status" value="2"/>
</dbReference>
<accession>G8YP03</accession>
<comment type="subcellular location">
    <subcellularLocation>
        <location evidence="3">Cell membrane</location>
        <topology evidence="3">Peripheral membrane protein</topology>
        <orientation evidence="3">Cytoplasmic side</orientation>
    </subcellularLocation>
    <subcellularLocation>
        <location evidence="2">Cytoplasm</location>
        <location evidence="2">Cytoskeleton</location>
        <location evidence="2">Actin patch</location>
    </subcellularLocation>
    <subcellularLocation>
        <location evidence="1">Endosome membrane</location>
        <topology evidence="1">Peripheral membrane protein</topology>
        <orientation evidence="1">Cytoplasmic side</orientation>
    </subcellularLocation>
</comment>
<dbReference type="InterPro" id="IPR000261">
    <property type="entry name" value="EH_dom"/>
</dbReference>
<evidence type="ECO:0000256" key="2">
    <source>
        <dbReference type="ARBA" id="ARBA00004134"/>
    </source>
</evidence>
<feature type="compositionally biased region" description="Polar residues" evidence="18">
    <location>
        <begin position="379"/>
        <end position="395"/>
    </location>
</feature>
<dbReference type="EMBL" id="FO082055">
    <property type="protein sequence ID" value="CCE79671.1"/>
    <property type="molecule type" value="Genomic_DNA"/>
</dbReference>
<dbReference type="FunCoup" id="G8YP03">
    <property type="interactions" value="114"/>
</dbReference>
<reference evidence="22 23" key="1">
    <citation type="journal article" date="2012" name="G3 (Bethesda)">
        <title>Pichia sorbitophila, an interspecies yeast hybrid reveals early steps of genome resolution following polyploidization.</title>
        <authorList>
            <person name="Leh Louis V."/>
            <person name="Despons L."/>
            <person name="Friedrich A."/>
            <person name="Martin T."/>
            <person name="Durrens P."/>
            <person name="Casaregola S."/>
            <person name="Neuveglise C."/>
            <person name="Fairhead C."/>
            <person name="Marck C."/>
            <person name="Cruz J.A."/>
            <person name="Straub M.L."/>
            <person name="Kugler V."/>
            <person name="Sacerdot C."/>
            <person name="Uzunov Z."/>
            <person name="Thierry A."/>
            <person name="Weiss S."/>
            <person name="Bleykasten C."/>
            <person name="De Montigny J."/>
            <person name="Jacques N."/>
            <person name="Jung P."/>
            <person name="Lemaire M."/>
            <person name="Mallet S."/>
            <person name="Morel G."/>
            <person name="Richard G.F."/>
            <person name="Sarkar A."/>
            <person name="Savel G."/>
            <person name="Schacherer J."/>
            <person name="Seret M.L."/>
            <person name="Talla E."/>
            <person name="Samson G."/>
            <person name="Jubin C."/>
            <person name="Poulain J."/>
            <person name="Vacherie B."/>
            <person name="Barbe V."/>
            <person name="Pelletier E."/>
            <person name="Sherman D.J."/>
            <person name="Westhof E."/>
            <person name="Weissenbach J."/>
            <person name="Baret P.V."/>
            <person name="Wincker P."/>
            <person name="Gaillardin C."/>
            <person name="Dujon B."/>
            <person name="Souciet J.L."/>
        </authorList>
    </citation>
    <scope>NUCLEOTIDE SEQUENCE [LARGE SCALE GENOMIC DNA]</scope>
    <source>
        <strain evidence="23">ATCC MYA-4447 / BCRC 22081 / CBS 7064 / NBRC 10061 / NRRL Y-12695</strain>
    </source>
</reference>
<evidence type="ECO:0000256" key="14">
    <source>
        <dbReference type="ARBA" id="ARBA00023136"/>
    </source>
</evidence>
<proteinExistence type="inferred from homology"/>
<evidence type="ECO:0000256" key="12">
    <source>
        <dbReference type="ARBA" id="ARBA00022753"/>
    </source>
</evidence>
<comment type="similarity">
    <text evidence="4">Belongs to the PAN1 family.</text>
</comment>
<evidence type="ECO:0000259" key="20">
    <source>
        <dbReference type="PROSITE" id="PS50222"/>
    </source>
</evidence>
<evidence type="ECO:0000259" key="19">
    <source>
        <dbReference type="PROSITE" id="PS50031"/>
    </source>
</evidence>
<feature type="compositionally biased region" description="Pro residues" evidence="18">
    <location>
        <begin position="1418"/>
        <end position="1492"/>
    </location>
</feature>
<comment type="subunit">
    <text evidence="5">Component of the PAN1 actin cytoskeleton-regulatory complex.</text>
</comment>
<feature type="compositionally biased region" description="Polar residues" evidence="18">
    <location>
        <begin position="1064"/>
        <end position="1090"/>
    </location>
</feature>
<keyword evidence="11" id="KW-0677">Repeat</keyword>
<evidence type="ECO:0000256" key="10">
    <source>
        <dbReference type="ARBA" id="ARBA00022583"/>
    </source>
</evidence>
<dbReference type="GO" id="GO:0005886">
    <property type="term" value="C:plasma membrane"/>
    <property type="evidence" value="ECO:0007669"/>
    <property type="project" value="UniProtKB-SubCell"/>
</dbReference>
<feature type="region of interest" description="Disordered" evidence="18">
    <location>
        <begin position="237"/>
        <end position="290"/>
    </location>
</feature>
<evidence type="ECO:0000256" key="5">
    <source>
        <dbReference type="ARBA" id="ARBA00011159"/>
    </source>
</evidence>
<evidence type="ECO:0000256" key="11">
    <source>
        <dbReference type="ARBA" id="ARBA00022737"/>
    </source>
</evidence>
<dbReference type="PANTHER" id="PTHR11216:SF173">
    <property type="entry name" value="ACTIN CYTOSKELETON-REGULATORY COMPLEX PROTEIN PAN1"/>
    <property type="match status" value="1"/>
</dbReference>
<feature type="region of interest" description="Disordered" evidence="18">
    <location>
        <begin position="949"/>
        <end position="1542"/>
    </location>
</feature>
<evidence type="ECO:0000259" key="21">
    <source>
        <dbReference type="PROSITE" id="PS51082"/>
    </source>
</evidence>
<dbReference type="InterPro" id="IPR011049">
    <property type="entry name" value="Serralysin-like_metalloprot_C"/>
</dbReference>
<evidence type="ECO:0000256" key="3">
    <source>
        <dbReference type="ARBA" id="ARBA00004413"/>
    </source>
</evidence>
<keyword evidence="12" id="KW-0967">Endosome</keyword>
<organism evidence="22 23">
    <name type="scientific">Pichia sorbitophila (strain ATCC MYA-4447 / BCRC 22081 / CBS 7064 / NBRC 10061 / NRRL Y-12695)</name>
    <name type="common">Hybrid yeast</name>
    <dbReference type="NCBI Taxonomy" id="559304"/>
    <lineage>
        <taxon>Eukaryota</taxon>
        <taxon>Fungi</taxon>
        <taxon>Dikarya</taxon>
        <taxon>Ascomycota</taxon>
        <taxon>Saccharomycotina</taxon>
        <taxon>Pichiomycetes</taxon>
        <taxon>Debaryomycetaceae</taxon>
        <taxon>Millerozyma</taxon>
    </lineage>
</organism>
<dbReference type="GO" id="GO:0005509">
    <property type="term" value="F:calcium ion binding"/>
    <property type="evidence" value="ECO:0007669"/>
    <property type="project" value="InterPro"/>
</dbReference>
<dbReference type="Proteomes" id="UP000005222">
    <property type="component" value="Chromosome E"/>
</dbReference>
<feature type="domain" description="EH" evidence="19">
    <location>
        <begin position="124"/>
        <end position="213"/>
    </location>
</feature>
<evidence type="ECO:0000256" key="9">
    <source>
        <dbReference type="ARBA" id="ARBA00022490"/>
    </source>
</evidence>
<dbReference type="OrthoDB" id="2015333at2759"/>
<feature type="compositionally biased region" description="Basic and acidic residues" evidence="18">
    <location>
        <begin position="1000"/>
        <end position="1020"/>
    </location>
</feature>
<evidence type="ECO:0000313" key="23">
    <source>
        <dbReference type="Proteomes" id="UP000005222"/>
    </source>
</evidence>
<dbReference type="SUPFAM" id="SSF101967">
    <property type="entry name" value="Adhesin YadA, collagen-binding domain"/>
    <property type="match status" value="1"/>
</dbReference>
<dbReference type="InterPro" id="IPR003124">
    <property type="entry name" value="WH2_dom"/>
</dbReference>
<feature type="compositionally biased region" description="Low complexity" evidence="18">
    <location>
        <begin position="650"/>
        <end position="669"/>
    </location>
</feature>
<dbReference type="InterPro" id="IPR013182">
    <property type="entry name" value="DUF1720"/>
</dbReference>
<keyword evidence="9" id="KW-0963">Cytoplasm</keyword>
<dbReference type="FunFam" id="1.10.238.10:FF:000349">
    <property type="entry name" value="Actin cytoskeleton-regulatory complex protein PAN1"/>
    <property type="match status" value="1"/>
</dbReference>
<evidence type="ECO:0000256" key="4">
    <source>
        <dbReference type="ARBA" id="ARBA00009351"/>
    </source>
</evidence>
<dbReference type="InterPro" id="IPR002048">
    <property type="entry name" value="EF_hand_dom"/>
</dbReference>
<feature type="compositionally biased region" description="Low complexity" evidence="18">
    <location>
        <begin position="1497"/>
        <end position="1510"/>
    </location>
</feature>
<evidence type="ECO:0000256" key="13">
    <source>
        <dbReference type="ARBA" id="ARBA00023054"/>
    </source>
</evidence>
<evidence type="ECO:0000313" key="22">
    <source>
        <dbReference type="EMBL" id="CCE79671.1"/>
    </source>
</evidence>
<feature type="domain" description="WH2" evidence="21">
    <location>
        <begin position="1508"/>
        <end position="1525"/>
    </location>
</feature>
<dbReference type="PROSITE" id="PS50031">
    <property type="entry name" value="EH"/>
    <property type="match status" value="2"/>
</dbReference>
<feature type="domain" description="EF-hand" evidence="20">
    <location>
        <begin position="586"/>
        <end position="621"/>
    </location>
</feature>
<comment type="function">
    <text evidence="17">Component of the PAN1 actin cytoskeleton-regulatory complex required for the internalization of endosomes during actin-coupled endocytosis. The complex links the site of endocytosis to the cell membrane-associated actin cytoskeleton. Mediates uptake of external molecules and vacuolar degradation of plasma membrane proteins. Plays a role in the proper organization of the cell membrane-associated actin cytoskeleton and promotes its destabilization.</text>
</comment>
<dbReference type="SUPFAM" id="SSF47473">
    <property type="entry name" value="EF-hand"/>
    <property type="match status" value="2"/>
</dbReference>
<feature type="compositionally biased region" description="Low complexity" evidence="18">
    <location>
        <begin position="980"/>
        <end position="994"/>
    </location>
</feature>
<evidence type="ECO:0000256" key="6">
    <source>
        <dbReference type="ARBA" id="ARBA00015110"/>
    </source>
</evidence>
<feature type="compositionally biased region" description="Basic and acidic residues" evidence="18">
    <location>
        <begin position="1336"/>
        <end position="1351"/>
    </location>
</feature>
<dbReference type="GO" id="GO:0016197">
    <property type="term" value="P:endosomal transport"/>
    <property type="evidence" value="ECO:0007669"/>
    <property type="project" value="TreeGrafter"/>
</dbReference>
<keyword evidence="10" id="KW-0254">Endocytosis</keyword>
<dbReference type="GO" id="GO:0010008">
    <property type="term" value="C:endosome membrane"/>
    <property type="evidence" value="ECO:0007669"/>
    <property type="project" value="UniProtKB-SubCell"/>
</dbReference>
<sequence>MYNPYQQQQGGFNTQQNTGFGNGVGNQFGQPQMTGFYSPNPQSGIQSQATGLYGGQQTGFIGQQGMQYNPTGISQPANQMNQTGYIQTQPTGFSAAGASNAPVVQENATLKIPSIRLSFITASDQNKFEHLFRTAVPPGEQAIGGDSARDILLRSGLSPITLAEIWSLSDTNKSGSLLFPEFALSLHLCNLALKGDALPARLPEKWVNEVRSFVDAINFSVPEDPSKILADTPFAPPASNPTGNINNWYNNEPQGSSNMPITSFQSQPTGGFTSGLTSQRTGGGSLVPLNPQQTSSFIPAQKTGSLGTNVGELGQMSAQRTGYQPSLNPQSTGFQQLNSQAAGLRPQLTGYTPQSQSLSGQMTGAQQPNMGLQAQNTGFGQQGMRPQTTGIQPQLTGIRPQTTGFQSQSQTTGLQPQTTGFRPQVTGLQAQTTGFQPQSTGFQPQATGFQPQATGFQPQATGFQPQATGFQPQATGFQPQETGIQRQATGLQPQLTGKPGQWGFISTPTGGIPGLNAMEQHFLPSSQLSSNNLQNAMGGSLKENVTWAITKQEKQIYDGVFSAWDPQRKGFINGDVAVGIFGKSGLNRTDLESIWNLVDSANRGKLNKDEFAVAMHLVYRRLNGYEIPLRLPPELVPPSAKYIQDSMDSLKSTLKNSSSKPQPKYQSSKLDGKRFKNDDSDVAYTSSVRHKRKDQSDPQQDRFSSKDSNLKIEDLKKAIKEKRILLETLDAEDQDANIRYRQDETRYRGDIDSLKAKIRNVHSLLLQKTSGAASVEERKALLSRLDHLTRDTMPSLISRFNQVNQEIARSKTILHKLRLQKENPNWHPDSSESEIVGTGVNGEVTEADRKKFRSKQLLKQRMAALTGKSQSDGNQRDLDLRLQQEEEKAKQESKNQSSIIQDIETSIKDLEEGCAVFLQVTNRDDIGARKWERGEDVPSEVKEFIYELQKDTHKPTSSVPRGAPETSNIPKESKQGHGYSTPLSSQSSGQSNHSPAYGNAEERANYIKAQAERKMNERLAKLGIRRSRAPASTDSDHEGSQQSHAKNESSSKDTSQPPIEKAPQLQTPSVPYEQTTQQPSSEPEANVTESTKSDNEAKPPGPDESSDDEDEEDEEYQRLLKEKQEMERRRKEQKEKKKKEKEERLLKLRKEMASLKEAGDDSEDEEEPKTEVPTYGPTSAQPKTANPSSEVSSESVNNDAKQKLEQEPQVSKPSDSFSDQQKKEPAIQPVANNGNGAGKPHDNNPFAKNLAGNQNASPHDTNPFFASANKDSGIDPAKAAAQRNSQRGISDANDWSDDEQASSDDDIPNRAGAAQLANLLFGGAAQPPKSEGNTYLDKDDSNTVIEKESSAKEANGGDSELDVSQSRSSATKLPEETADDSGPTSNKPETESDSSSFISLSDRSDDFEPPSGPVDVQSPPPLPEQQAPPAPPPLPEQQAPPAPPPLPEQMAPPAPPPLPEQSAPPAPPPLPESQAPLPPPLSGVAPPPPPPDFSTDGSNGSANGGSPNIGALLGEIRSGQSLKKVDKSQQRIGTGATVGRVL</sequence>
<feature type="compositionally biased region" description="Polar residues" evidence="18">
    <location>
        <begin position="1251"/>
        <end position="1260"/>
    </location>
</feature>
<dbReference type="STRING" id="559304.G8YP03"/>
<keyword evidence="14" id="KW-0472">Membrane</keyword>
<feature type="domain" description="EH" evidence="19">
    <location>
        <begin position="553"/>
        <end position="642"/>
    </location>
</feature>
<feature type="compositionally biased region" description="Low complexity" evidence="18">
    <location>
        <begin position="1188"/>
        <end position="1198"/>
    </location>
</feature>
<protein>
    <recommendedName>
        <fullName evidence="6">Actin cytoskeleton-regulatory complex protein PAN1</fullName>
    </recommendedName>
    <alternativeName>
        <fullName evidence="7">Actin cytoskeleton-regulatory complex protein pan1</fullName>
    </alternativeName>
</protein>
<dbReference type="Pfam" id="PF08226">
    <property type="entry name" value="DUF1720"/>
    <property type="match status" value="1"/>
</dbReference>
<evidence type="ECO:0000256" key="1">
    <source>
        <dbReference type="ARBA" id="ARBA00004125"/>
    </source>
</evidence>
<dbReference type="Pfam" id="PF12763">
    <property type="entry name" value="EH"/>
    <property type="match status" value="2"/>
</dbReference>
<dbReference type="GO" id="GO:0030479">
    <property type="term" value="C:actin cortical patch"/>
    <property type="evidence" value="ECO:0007669"/>
    <property type="project" value="UniProtKB-SubCell"/>
</dbReference>
<feature type="compositionally biased region" description="Basic and acidic residues" evidence="18">
    <location>
        <begin position="1116"/>
        <end position="1159"/>
    </location>
</feature>
<feature type="compositionally biased region" description="Low complexity" evidence="18">
    <location>
        <begin position="1"/>
        <end position="19"/>
    </location>
</feature>